<dbReference type="Proteomes" id="UP000785679">
    <property type="component" value="Unassembled WGS sequence"/>
</dbReference>
<reference evidence="2" key="1">
    <citation type="submission" date="2019-06" db="EMBL/GenBank/DDBJ databases">
        <authorList>
            <person name="Zheng W."/>
        </authorList>
    </citation>
    <scope>NUCLEOTIDE SEQUENCE</scope>
    <source>
        <strain evidence="2">QDHG01</strain>
    </source>
</reference>
<comment type="caution">
    <text evidence="2">The sequence shown here is derived from an EMBL/GenBank/DDBJ whole genome shotgun (WGS) entry which is preliminary data.</text>
</comment>
<feature type="transmembrane region" description="Helical" evidence="1">
    <location>
        <begin position="164"/>
        <end position="188"/>
    </location>
</feature>
<dbReference type="EMBL" id="RRYP01003039">
    <property type="protein sequence ID" value="TNV84201.1"/>
    <property type="molecule type" value="Genomic_DNA"/>
</dbReference>
<evidence type="ECO:0000313" key="3">
    <source>
        <dbReference type="Proteomes" id="UP000785679"/>
    </source>
</evidence>
<keyword evidence="1" id="KW-0472">Membrane</keyword>
<evidence type="ECO:0000313" key="2">
    <source>
        <dbReference type="EMBL" id="TNV84201.1"/>
    </source>
</evidence>
<evidence type="ECO:0000256" key="1">
    <source>
        <dbReference type="SAM" id="Phobius"/>
    </source>
</evidence>
<protein>
    <submittedName>
        <fullName evidence="2">Uncharacterized protein</fullName>
    </submittedName>
</protein>
<sequence>MKAFDGRYPCYLKVRKTQSSSSLVYKLQTYIEIKLFSINLVICLFGSGEYSRTTSRSHLIPNAVAKLLIFELLISIPNLASILSSMSLWYSCTLRFWVFPFIKVKVDLDITELTLSLYQTSFCSLKFSFCECVITSNMNCTVANDADPNSSLNLCTTISSLKPIFYMSIQCIMQTSALIIMLSLLGMYPTLLMADYQMALATFLLRQT</sequence>
<keyword evidence="1" id="KW-0812">Transmembrane</keyword>
<name>A0A8J8T7D5_HALGN</name>
<dbReference type="AlphaFoldDB" id="A0A8J8T7D5"/>
<organism evidence="2 3">
    <name type="scientific">Halteria grandinella</name>
    <dbReference type="NCBI Taxonomy" id="5974"/>
    <lineage>
        <taxon>Eukaryota</taxon>
        <taxon>Sar</taxon>
        <taxon>Alveolata</taxon>
        <taxon>Ciliophora</taxon>
        <taxon>Intramacronucleata</taxon>
        <taxon>Spirotrichea</taxon>
        <taxon>Stichotrichia</taxon>
        <taxon>Sporadotrichida</taxon>
        <taxon>Halteriidae</taxon>
        <taxon>Halteria</taxon>
    </lineage>
</organism>
<proteinExistence type="predicted"/>
<keyword evidence="1" id="KW-1133">Transmembrane helix</keyword>
<keyword evidence="3" id="KW-1185">Reference proteome</keyword>
<accession>A0A8J8T7D5</accession>
<gene>
    <name evidence="2" type="ORF">FGO68_gene7707</name>
</gene>